<gene>
    <name evidence="1" type="ORF">GCM10009533_00950</name>
</gene>
<dbReference type="Proteomes" id="UP001500729">
    <property type="component" value="Unassembled WGS sequence"/>
</dbReference>
<evidence type="ECO:0000313" key="2">
    <source>
        <dbReference type="Proteomes" id="UP001500729"/>
    </source>
</evidence>
<comment type="caution">
    <text evidence="1">The sequence shown here is derived from an EMBL/GenBank/DDBJ whole genome shotgun (WGS) entry which is preliminary data.</text>
</comment>
<sequence length="70" mass="7694">MGPGTKKPPQTRRWSYEGWRVDGTNFLGVDAPGNYEKVDQSLHVLDVNGNHVAASNHAGRFSQILDARSS</sequence>
<keyword evidence="2" id="KW-1185">Reference proteome</keyword>
<name>A0ABN1BUQ2_SACER</name>
<organism evidence="1 2">
    <name type="scientific">Saccharopolyspora erythraea</name>
    <name type="common">Streptomyces erythraeus</name>
    <dbReference type="NCBI Taxonomy" id="1836"/>
    <lineage>
        <taxon>Bacteria</taxon>
        <taxon>Bacillati</taxon>
        <taxon>Actinomycetota</taxon>
        <taxon>Actinomycetes</taxon>
        <taxon>Pseudonocardiales</taxon>
        <taxon>Pseudonocardiaceae</taxon>
        <taxon>Saccharopolyspora</taxon>
    </lineage>
</organism>
<protein>
    <submittedName>
        <fullName evidence="1">Uncharacterized protein</fullName>
    </submittedName>
</protein>
<accession>A0ABN1BUQ2</accession>
<proteinExistence type="predicted"/>
<dbReference type="EMBL" id="BAAAGS010000001">
    <property type="protein sequence ID" value="GAA0506056.1"/>
    <property type="molecule type" value="Genomic_DNA"/>
</dbReference>
<reference evidence="1 2" key="1">
    <citation type="journal article" date="2019" name="Int. J. Syst. Evol. Microbiol.">
        <title>The Global Catalogue of Microorganisms (GCM) 10K type strain sequencing project: providing services to taxonomists for standard genome sequencing and annotation.</title>
        <authorList>
            <consortium name="The Broad Institute Genomics Platform"/>
            <consortium name="The Broad Institute Genome Sequencing Center for Infectious Disease"/>
            <person name="Wu L."/>
            <person name="Ma J."/>
        </authorList>
    </citation>
    <scope>NUCLEOTIDE SEQUENCE [LARGE SCALE GENOMIC DNA]</scope>
    <source>
        <strain evidence="1 2">JCM 10303</strain>
    </source>
</reference>
<evidence type="ECO:0000313" key="1">
    <source>
        <dbReference type="EMBL" id="GAA0506056.1"/>
    </source>
</evidence>